<evidence type="ECO:0000313" key="4">
    <source>
        <dbReference type="Proteomes" id="UP000623467"/>
    </source>
</evidence>
<evidence type="ECO:0000256" key="2">
    <source>
        <dbReference type="SAM" id="SignalP"/>
    </source>
</evidence>
<dbReference type="OrthoDB" id="3042200at2759"/>
<feature type="chain" id="PRO_5034440052" evidence="2">
    <location>
        <begin position="21"/>
        <end position="234"/>
    </location>
</feature>
<dbReference type="AlphaFoldDB" id="A0A8H7CIB8"/>
<evidence type="ECO:0000313" key="3">
    <source>
        <dbReference type="EMBL" id="KAF7337376.1"/>
    </source>
</evidence>
<accession>A0A8H7CIB8</accession>
<organism evidence="3 4">
    <name type="scientific">Mycena sanguinolenta</name>
    <dbReference type="NCBI Taxonomy" id="230812"/>
    <lineage>
        <taxon>Eukaryota</taxon>
        <taxon>Fungi</taxon>
        <taxon>Dikarya</taxon>
        <taxon>Basidiomycota</taxon>
        <taxon>Agaricomycotina</taxon>
        <taxon>Agaricomycetes</taxon>
        <taxon>Agaricomycetidae</taxon>
        <taxon>Agaricales</taxon>
        <taxon>Marasmiineae</taxon>
        <taxon>Mycenaceae</taxon>
        <taxon>Mycena</taxon>
    </lineage>
</organism>
<feature type="region of interest" description="Disordered" evidence="1">
    <location>
        <begin position="108"/>
        <end position="147"/>
    </location>
</feature>
<sequence>MLFFFALLPLLSAAAQTGSSRRLRLPRQTLGSVCTTPCNALSTSLGAGSSGGLASICTADVANNYVACFNCEVSIGALTQEAGQSAVDSYVSGCAAQGNPVSSITITATSGSSVPTAGVSDASSGASDAPGGASDTSGPSVAPGGASVATGGATVATGGASVATGGAAAATGGAPVATGGASAGRPASTGVSGGSSAASTPSTQTANTGGAMQSSVSVFTLTTVLVFLAGGMVI</sequence>
<dbReference type="EMBL" id="JACAZH010000034">
    <property type="protein sequence ID" value="KAF7337376.1"/>
    <property type="molecule type" value="Genomic_DNA"/>
</dbReference>
<protein>
    <submittedName>
        <fullName evidence="3">Uncharacterized protein</fullName>
    </submittedName>
</protein>
<gene>
    <name evidence="3" type="ORF">MSAN_02263700</name>
</gene>
<evidence type="ECO:0000256" key="1">
    <source>
        <dbReference type="SAM" id="MobiDB-lite"/>
    </source>
</evidence>
<feature type="signal peptide" evidence="2">
    <location>
        <begin position="1"/>
        <end position="20"/>
    </location>
</feature>
<dbReference type="Proteomes" id="UP000623467">
    <property type="component" value="Unassembled WGS sequence"/>
</dbReference>
<name>A0A8H7CIB8_9AGAR</name>
<keyword evidence="2" id="KW-0732">Signal</keyword>
<comment type="caution">
    <text evidence="3">The sequence shown here is derived from an EMBL/GenBank/DDBJ whole genome shotgun (WGS) entry which is preliminary data.</text>
</comment>
<feature type="compositionally biased region" description="Low complexity" evidence="1">
    <location>
        <begin position="176"/>
        <end position="206"/>
    </location>
</feature>
<feature type="region of interest" description="Disordered" evidence="1">
    <location>
        <begin position="176"/>
        <end position="211"/>
    </location>
</feature>
<proteinExistence type="predicted"/>
<keyword evidence="4" id="KW-1185">Reference proteome</keyword>
<reference evidence="3" key="1">
    <citation type="submission" date="2020-05" db="EMBL/GenBank/DDBJ databases">
        <title>Mycena genomes resolve the evolution of fungal bioluminescence.</title>
        <authorList>
            <person name="Tsai I.J."/>
        </authorList>
    </citation>
    <scope>NUCLEOTIDE SEQUENCE</scope>
    <source>
        <strain evidence="3">160909Yilan</strain>
    </source>
</reference>